<dbReference type="Proteomes" id="UP001060085">
    <property type="component" value="Linkage Group LG04"/>
</dbReference>
<keyword evidence="2" id="KW-1185">Reference proteome</keyword>
<sequence length="220" mass="24209">MADNWKNYGGGRGSGGGGGGRRGGVRGGNQQNQYARQGGENYYQGVYDNHGSGSGGRRSGGGGERGGNYEYRYVQNQGHRGGEYYQGGGRGRGHDSYGNQQQLQGSHDGVPMRTVPQQQYHLSRSSVEPAGKMAWTGSQWGQDPVDLDIQSLDISEPRSSSLQVESQNKLVPIIRPDQVTLAIRRVRLLANHFRVQFNPANTIIHMMWMLSKLPLREISF</sequence>
<evidence type="ECO:0000313" key="2">
    <source>
        <dbReference type="Proteomes" id="UP001060085"/>
    </source>
</evidence>
<organism evidence="1 2">
    <name type="scientific">Catharanthus roseus</name>
    <name type="common">Madagascar periwinkle</name>
    <name type="synonym">Vinca rosea</name>
    <dbReference type="NCBI Taxonomy" id="4058"/>
    <lineage>
        <taxon>Eukaryota</taxon>
        <taxon>Viridiplantae</taxon>
        <taxon>Streptophyta</taxon>
        <taxon>Embryophyta</taxon>
        <taxon>Tracheophyta</taxon>
        <taxon>Spermatophyta</taxon>
        <taxon>Magnoliopsida</taxon>
        <taxon>eudicotyledons</taxon>
        <taxon>Gunneridae</taxon>
        <taxon>Pentapetalae</taxon>
        <taxon>asterids</taxon>
        <taxon>lamiids</taxon>
        <taxon>Gentianales</taxon>
        <taxon>Apocynaceae</taxon>
        <taxon>Rauvolfioideae</taxon>
        <taxon>Vinceae</taxon>
        <taxon>Catharanthinae</taxon>
        <taxon>Catharanthus</taxon>
    </lineage>
</organism>
<dbReference type="EMBL" id="CM044704">
    <property type="protein sequence ID" value="KAI5668997.1"/>
    <property type="molecule type" value="Genomic_DNA"/>
</dbReference>
<accession>A0ACC0B8R7</accession>
<proteinExistence type="predicted"/>
<name>A0ACC0B8R7_CATRO</name>
<protein>
    <submittedName>
        <fullName evidence="1">Uncharacterized protein</fullName>
    </submittedName>
</protein>
<gene>
    <name evidence="1" type="ORF">M9H77_18850</name>
</gene>
<evidence type="ECO:0000313" key="1">
    <source>
        <dbReference type="EMBL" id="KAI5668997.1"/>
    </source>
</evidence>
<comment type="caution">
    <text evidence="1">The sequence shown here is derived from an EMBL/GenBank/DDBJ whole genome shotgun (WGS) entry which is preliminary data.</text>
</comment>
<reference evidence="2" key="1">
    <citation type="journal article" date="2023" name="Nat. Plants">
        <title>Single-cell RNA sequencing provides a high-resolution roadmap for understanding the multicellular compartmentation of specialized metabolism.</title>
        <authorList>
            <person name="Sun S."/>
            <person name="Shen X."/>
            <person name="Li Y."/>
            <person name="Li Y."/>
            <person name="Wang S."/>
            <person name="Li R."/>
            <person name="Zhang H."/>
            <person name="Shen G."/>
            <person name="Guo B."/>
            <person name="Wei J."/>
            <person name="Xu J."/>
            <person name="St-Pierre B."/>
            <person name="Chen S."/>
            <person name="Sun C."/>
        </authorList>
    </citation>
    <scope>NUCLEOTIDE SEQUENCE [LARGE SCALE GENOMIC DNA]</scope>
</reference>